<keyword evidence="3" id="KW-1185">Reference proteome</keyword>
<dbReference type="Pfam" id="PF06103">
    <property type="entry name" value="DUF948"/>
    <property type="match status" value="1"/>
</dbReference>
<name>A0A2W1NAL4_PAEXE</name>
<organism evidence="2 3">
    <name type="scientific">Paenibacillus xerothermodurans</name>
    <dbReference type="NCBI Taxonomy" id="1977292"/>
    <lineage>
        <taxon>Bacteria</taxon>
        <taxon>Bacillati</taxon>
        <taxon>Bacillota</taxon>
        <taxon>Bacilli</taxon>
        <taxon>Bacillales</taxon>
        <taxon>Paenibacillaceae</taxon>
        <taxon>Paenibacillus</taxon>
    </lineage>
</organism>
<dbReference type="RefSeq" id="WP_089200610.1">
    <property type="nucleotide sequence ID" value="NZ_NHRJ02000008.1"/>
</dbReference>
<gene>
    <name evidence="2" type="ORF">CBW46_013905</name>
</gene>
<dbReference type="PANTHER" id="PTHR40070">
    <property type="entry name" value="UPF0478 PROTEIN YTXG"/>
    <property type="match status" value="1"/>
</dbReference>
<dbReference type="InterPro" id="IPR009293">
    <property type="entry name" value="UPF0478"/>
</dbReference>
<evidence type="ECO:0000313" key="3">
    <source>
        <dbReference type="Proteomes" id="UP000214746"/>
    </source>
</evidence>
<dbReference type="EMBL" id="NHRJ02000008">
    <property type="protein sequence ID" value="PZE20241.1"/>
    <property type="molecule type" value="Genomic_DNA"/>
</dbReference>
<proteinExistence type="predicted"/>
<keyword evidence="1" id="KW-1133">Transmembrane helix</keyword>
<evidence type="ECO:0000313" key="2">
    <source>
        <dbReference type="EMBL" id="PZE20241.1"/>
    </source>
</evidence>
<comment type="caution">
    <text evidence="2">The sequence shown here is derived from an EMBL/GenBank/DDBJ whole genome shotgun (WGS) entry which is preliminary data.</text>
</comment>
<dbReference type="AlphaFoldDB" id="A0A2W1NAL4"/>
<keyword evidence="1" id="KW-0812">Transmembrane</keyword>
<protein>
    <submittedName>
        <fullName evidence="2">DUF948 domain-containing protein</fullName>
    </submittedName>
</protein>
<evidence type="ECO:0000256" key="1">
    <source>
        <dbReference type="SAM" id="Phobius"/>
    </source>
</evidence>
<dbReference type="PANTHER" id="PTHR40070:SF1">
    <property type="entry name" value="UPF0478 PROTEIN YTXG"/>
    <property type="match status" value="1"/>
</dbReference>
<dbReference type="OrthoDB" id="22069at2"/>
<reference evidence="2" key="1">
    <citation type="submission" date="2018-06" db="EMBL/GenBank/DDBJ databases">
        <title>Paenibacillus xerothermodurans sp. nov. an extremely dry heat resistant spore forming bacterium isolated from the soil of Cape Canaveral, Florida.</title>
        <authorList>
            <person name="Seuylemezian A."/>
            <person name="Kaur N."/>
            <person name="Patil P."/>
            <person name="Patil P."/>
            <person name="Mayilraj S."/>
            <person name="Vaishampayan P."/>
        </authorList>
    </citation>
    <scope>NUCLEOTIDE SEQUENCE [LARGE SCALE GENOMIC DNA]</scope>
    <source>
        <strain evidence="2">ATCC 27380</strain>
    </source>
</reference>
<feature type="transmembrane region" description="Helical" evidence="1">
    <location>
        <begin position="6"/>
        <end position="29"/>
    </location>
</feature>
<sequence length="151" mass="16477">MDGNLIIEISVAVIAVAFVVLVVFLIFTLRTMMALLSQSNTTIQDLRYEIKGISKEASEVLHHTNAVTADVLNKLHALEPTFDSVKQVGEAVEEITSSVKHASVTVARTIQEKVNADVPPKSNLATAIKSIPIIIDLWQQFKSRQVQAGAK</sequence>
<dbReference type="Proteomes" id="UP000214746">
    <property type="component" value="Unassembled WGS sequence"/>
</dbReference>
<accession>A0A2W1NAL4</accession>
<keyword evidence="1" id="KW-0472">Membrane</keyword>